<organism evidence="13 14">
    <name type="scientific">Ogataea philodendri</name>
    <dbReference type="NCBI Taxonomy" id="1378263"/>
    <lineage>
        <taxon>Eukaryota</taxon>
        <taxon>Fungi</taxon>
        <taxon>Dikarya</taxon>
        <taxon>Ascomycota</taxon>
        <taxon>Saccharomycotina</taxon>
        <taxon>Pichiomycetes</taxon>
        <taxon>Pichiales</taxon>
        <taxon>Pichiaceae</taxon>
        <taxon>Ogataea</taxon>
    </lineage>
</organism>
<dbReference type="EMBL" id="JAEUBE010000366">
    <property type="protein sequence ID" value="KAH3663685.1"/>
    <property type="molecule type" value="Genomic_DNA"/>
</dbReference>
<reference evidence="13" key="1">
    <citation type="journal article" date="2021" name="Open Biol.">
        <title>Shared evolutionary footprints suggest mitochondrial oxidative damage underlies multiple complex I losses in fungi.</title>
        <authorList>
            <person name="Schikora-Tamarit M.A."/>
            <person name="Marcet-Houben M."/>
            <person name="Nosek J."/>
            <person name="Gabaldon T."/>
        </authorList>
    </citation>
    <scope>NUCLEOTIDE SEQUENCE</scope>
    <source>
        <strain evidence="13">CBS6075</strain>
    </source>
</reference>
<dbReference type="OrthoDB" id="28092at2759"/>
<dbReference type="Pfam" id="PF07774">
    <property type="entry name" value="EMC1_C"/>
    <property type="match status" value="1"/>
</dbReference>
<evidence type="ECO:0000313" key="13">
    <source>
        <dbReference type="EMBL" id="KAH3663685.1"/>
    </source>
</evidence>
<evidence type="ECO:0000256" key="7">
    <source>
        <dbReference type="ARBA" id="ARBA00022824"/>
    </source>
</evidence>
<keyword evidence="5 11" id="KW-0812">Transmembrane</keyword>
<keyword evidence="7" id="KW-0256">Endoplasmic reticulum</keyword>
<keyword evidence="10" id="KW-0325">Glycoprotein</keyword>
<keyword evidence="14" id="KW-1185">Reference proteome</keyword>
<feature type="transmembrane region" description="Helical" evidence="11">
    <location>
        <begin position="671"/>
        <end position="690"/>
    </location>
</feature>
<evidence type="ECO:0000256" key="5">
    <source>
        <dbReference type="ARBA" id="ARBA00022692"/>
    </source>
</evidence>
<evidence type="ECO:0000256" key="4">
    <source>
        <dbReference type="ARBA" id="ARBA00020824"/>
    </source>
</evidence>
<evidence type="ECO:0000256" key="8">
    <source>
        <dbReference type="ARBA" id="ARBA00022989"/>
    </source>
</evidence>
<reference evidence="13" key="2">
    <citation type="submission" date="2021-01" db="EMBL/GenBank/DDBJ databases">
        <authorList>
            <person name="Schikora-Tamarit M.A."/>
        </authorList>
    </citation>
    <scope>NUCLEOTIDE SEQUENCE</scope>
    <source>
        <strain evidence="13">CBS6075</strain>
    </source>
</reference>
<comment type="subcellular location">
    <subcellularLocation>
        <location evidence="1">Endoplasmic reticulum membrane</location>
        <topology evidence="1">Single-pass type I membrane protein</topology>
    </subcellularLocation>
</comment>
<dbReference type="PANTHER" id="PTHR21573:SF0">
    <property type="entry name" value="ER MEMBRANE PROTEIN COMPLEX SUBUNIT 1"/>
    <property type="match status" value="1"/>
</dbReference>
<keyword evidence="9 11" id="KW-0472">Membrane</keyword>
<keyword evidence="6" id="KW-0732">Signal</keyword>
<evidence type="ECO:0000256" key="6">
    <source>
        <dbReference type="ARBA" id="ARBA00022729"/>
    </source>
</evidence>
<name>A0A9P8P211_9ASCO</name>
<keyword evidence="8 11" id="KW-1133">Transmembrane helix</keyword>
<protein>
    <recommendedName>
        <fullName evidence="4">ER membrane protein complex subunit 1</fullName>
    </recommendedName>
</protein>
<evidence type="ECO:0000256" key="1">
    <source>
        <dbReference type="ARBA" id="ARBA00004115"/>
    </source>
</evidence>
<dbReference type="GeneID" id="70237050"/>
<dbReference type="AlphaFoldDB" id="A0A9P8P211"/>
<comment type="caution">
    <text evidence="13">The sequence shown here is derived from an EMBL/GenBank/DDBJ whole genome shotgun (WGS) entry which is preliminary data.</text>
</comment>
<comment type="subunit">
    <text evidence="3">Component of the ER membrane protein complex (EMC).</text>
</comment>
<evidence type="ECO:0000259" key="12">
    <source>
        <dbReference type="Pfam" id="PF07774"/>
    </source>
</evidence>
<feature type="domain" description="ER membrane protein complex subunit 1 C-terminal" evidence="12">
    <location>
        <begin position="505"/>
        <end position="703"/>
    </location>
</feature>
<dbReference type="SUPFAM" id="SSF50998">
    <property type="entry name" value="Quinoprotein alcohol dehydrogenase-like"/>
    <property type="match status" value="1"/>
</dbReference>
<accession>A0A9P8P211</accession>
<dbReference type="InterPro" id="IPR026895">
    <property type="entry name" value="EMC1"/>
</dbReference>
<dbReference type="InterPro" id="IPR011047">
    <property type="entry name" value="Quinoprotein_ADH-like_sf"/>
</dbReference>
<dbReference type="InterPro" id="IPR011678">
    <property type="entry name" value="EMC1_C"/>
</dbReference>
<comment type="similarity">
    <text evidence="2">Belongs to the EMC1 family.</text>
</comment>
<evidence type="ECO:0000256" key="2">
    <source>
        <dbReference type="ARBA" id="ARBA00007904"/>
    </source>
</evidence>
<evidence type="ECO:0000256" key="3">
    <source>
        <dbReference type="ARBA" id="ARBA00011276"/>
    </source>
</evidence>
<dbReference type="GO" id="GO:0034975">
    <property type="term" value="P:protein folding in endoplasmic reticulum"/>
    <property type="evidence" value="ECO:0007669"/>
    <property type="project" value="TreeGrafter"/>
</dbReference>
<sequence length="707" mass="78824">MFRIDWQTVQIGRPFAALLDNGRVFSLTDENIFSVLDATTGSVLYRFQSPDPISHDSLLLAAWDELVASGLNSETGPSRLVFWTKEGLVDHELEVGPIAGIHSVRDESLLVVQKDGSVLQVAKDYTVETIEKLGPVSASKLASFANDLVLVAKTASKTAYKVLGGEEGILGCKFESILVTGDEIVCNKDAYSPENGKLAKHKNSALSSIAAGEELARVVNFQYLATLGDQVSVYDLDELKGPSKSYPWTAGTTDLVEFGTIDDKLAIFAVTGPYIQFYLDGELLWARDESLARIQDVVVADRHEKLSVSTFDLIHENQWSGYIDRLKRNFYLLSNHKPIDTQMHFGFNKSIIVLTENGNLYGYDSYGKQEWAIKDRGFSKIAVEGDFVYAFNDKTYVVADGTLHPADFKLEQPAEYPPNIDESFRLITTEKRSYDNVQVASPAVVLGTRRVLYKYLHPNTALAAFYNDETESLKLVVYNEATNQTYASFIHSTNNPDSLNLDFEENFIIFTTTEKNAPTSVIGVIELYESLTPDERSKSPEAQLRTYIFPARISALTVTRTKYNITSKWLILALETGEVVAVPRTVASARRPYGSLDADQKEEFQLFKYQPVVPLNPKTTLSHFRKLVGINKLVSVPTELESTSLVIASGTDLFVTFVRPSSSFDSMRSDFSKQTLLATMVVLLLSILVVRPMVDRKRVADVWVTRT</sequence>
<evidence type="ECO:0000256" key="11">
    <source>
        <dbReference type="SAM" id="Phobius"/>
    </source>
</evidence>
<evidence type="ECO:0000256" key="10">
    <source>
        <dbReference type="ARBA" id="ARBA00023180"/>
    </source>
</evidence>
<dbReference type="PANTHER" id="PTHR21573">
    <property type="entry name" value="ER MEMBRANE PROTEIN COMPLEX SUBUNIT 1"/>
    <property type="match status" value="1"/>
</dbReference>
<dbReference type="Proteomes" id="UP000769157">
    <property type="component" value="Unassembled WGS sequence"/>
</dbReference>
<dbReference type="GO" id="GO:0072546">
    <property type="term" value="C:EMC complex"/>
    <property type="evidence" value="ECO:0007669"/>
    <property type="project" value="InterPro"/>
</dbReference>
<dbReference type="RefSeq" id="XP_046060021.1">
    <property type="nucleotide sequence ID" value="XM_046206234.1"/>
</dbReference>
<evidence type="ECO:0000313" key="14">
    <source>
        <dbReference type="Proteomes" id="UP000769157"/>
    </source>
</evidence>
<gene>
    <name evidence="13" type="ORF">OGAPHI_005086</name>
</gene>
<proteinExistence type="inferred from homology"/>
<evidence type="ECO:0000256" key="9">
    <source>
        <dbReference type="ARBA" id="ARBA00023136"/>
    </source>
</evidence>